<comment type="similarity">
    <text evidence="2">Belongs to the NXF family.</text>
</comment>
<dbReference type="PROSITE" id="PS51450">
    <property type="entry name" value="LRR"/>
    <property type="match status" value="1"/>
</dbReference>
<keyword evidence="3" id="KW-0813">Transport</keyword>
<feature type="compositionally biased region" description="Low complexity" evidence="8">
    <location>
        <begin position="36"/>
        <end position="45"/>
    </location>
</feature>
<dbReference type="InterPro" id="IPR057125">
    <property type="entry name" value="NXF1/2/3/5-like_LRR"/>
</dbReference>
<evidence type="ECO:0000259" key="10">
    <source>
        <dbReference type="PROSITE" id="PS51281"/>
    </source>
</evidence>
<dbReference type="Pfam" id="PF24048">
    <property type="entry name" value="LRR_NXF1-5"/>
    <property type="match status" value="1"/>
</dbReference>
<dbReference type="InterPro" id="IPR015245">
    <property type="entry name" value="Tap_RNA-bd"/>
</dbReference>
<evidence type="ECO:0000313" key="11">
    <source>
        <dbReference type="EMBL" id="CAF1324253.1"/>
    </source>
</evidence>
<reference evidence="11" key="1">
    <citation type="submission" date="2021-02" db="EMBL/GenBank/DDBJ databases">
        <authorList>
            <person name="Nowell W R."/>
        </authorList>
    </citation>
    <scope>NUCLEOTIDE SEQUENCE</scope>
</reference>
<dbReference type="InterPro" id="IPR018222">
    <property type="entry name" value="Nuclear_transport_factor_2_euk"/>
</dbReference>
<organism evidence="11 12">
    <name type="scientific">Adineta steineri</name>
    <dbReference type="NCBI Taxonomy" id="433720"/>
    <lineage>
        <taxon>Eukaryota</taxon>
        <taxon>Metazoa</taxon>
        <taxon>Spiralia</taxon>
        <taxon>Gnathifera</taxon>
        <taxon>Rotifera</taxon>
        <taxon>Eurotatoria</taxon>
        <taxon>Bdelloidea</taxon>
        <taxon>Adinetida</taxon>
        <taxon>Adinetidae</taxon>
        <taxon>Adineta</taxon>
    </lineage>
</organism>
<dbReference type="InterPro" id="IPR032675">
    <property type="entry name" value="LRR_dom_sf"/>
</dbReference>
<evidence type="ECO:0000256" key="2">
    <source>
        <dbReference type="ARBA" id="ARBA00009285"/>
    </source>
</evidence>
<comment type="caution">
    <text evidence="11">The sequence shown here is derived from an EMBL/GenBank/DDBJ whole genome shotgun (WGS) entry which is preliminary data.</text>
</comment>
<keyword evidence="4" id="KW-0433">Leucine-rich repeat</keyword>
<dbReference type="FunFam" id="1.10.8.10:FF:000018">
    <property type="entry name" value="Nuclear RNA export factor 1"/>
    <property type="match status" value="1"/>
</dbReference>
<dbReference type="Pfam" id="PF03943">
    <property type="entry name" value="TAP_C"/>
    <property type="match status" value="1"/>
</dbReference>
<keyword evidence="6" id="KW-0509">mRNA transport</keyword>
<dbReference type="GO" id="GO:0005737">
    <property type="term" value="C:cytoplasm"/>
    <property type="evidence" value="ECO:0007669"/>
    <property type="project" value="InterPro"/>
</dbReference>
<dbReference type="Gene3D" id="3.10.450.50">
    <property type="match status" value="1"/>
</dbReference>
<evidence type="ECO:0000256" key="8">
    <source>
        <dbReference type="SAM" id="MobiDB-lite"/>
    </source>
</evidence>
<dbReference type="GO" id="GO:0016973">
    <property type="term" value="P:poly(A)+ mRNA export from nucleus"/>
    <property type="evidence" value="ECO:0007669"/>
    <property type="project" value="TreeGrafter"/>
</dbReference>
<dbReference type="SUPFAM" id="SSF54427">
    <property type="entry name" value="NTF2-like"/>
    <property type="match status" value="1"/>
</dbReference>
<dbReference type="InterPro" id="IPR001611">
    <property type="entry name" value="Leu-rich_rpt"/>
</dbReference>
<feature type="region of interest" description="Disordered" evidence="8">
    <location>
        <begin position="559"/>
        <end position="578"/>
    </location>
</feature>
<evidence type="ECO:0000256" key="1">
    <source>
        <dbReference type="ARBA" id="ARBA00004642"/>
    </source>
</evidence>
<accession>A0A815FTH2</accession>
<evidence type="ECO:0008006" key="13">
    <source>
        <dbReference type="Google" id="ProtNLM"/>
    </source>
</evidence>
<dbReference type="SMART" id="SM00804">
    <property type="entry name" value="TAP_C"/>
    <property type="match status" value="1"/>
</dbReference>
<keyword evidence="7" id="KW-0539">Nucleus</keyword>
<feature type="region of interest" description="Disordered" evidence="8">
    <location>
        <begin position="64"/>
        <end position="101"/>
    </location>
</feature>
<dbReference type="InterPro" id="IPR002075">
    <property type="entry name" value="NTF2_dom"/>
</dbReference>
<dbReference type="SUPFAM" id="SSF54928">
    <property type="entry name" value="RNA-binding domain, RBD"/>
    <property type="match status" value="1"/>
</dbReference>
<protein>
    <recommendedName>
        <fullName evidence="13">Nuclear RNA export factor 1</fullName>
    </recommendedName>
</protein>
<dbReference type="SUPFAM" id="SSF52058">
    <property type="entry name" value="L domain-like"/>
    <property type="match status" value="1"/>
</dbReference>
<dbReference type="Gene3D" id="3.30.70.330">
    <property type="match status" value="1"/>
</dbReference>
<dbReference type="AlphaFoldDB" id="A0A815FTH2"/>
<dbReference type="PANTHER" id="PTHR10662:SF22">
    <property type="entry name" value="NUCLEAR RNA EXPORT FACTOR 1"/>
    <property type="match status" value="1"/>
</dbReference>
<feature type="compositionally biased region" description="Basic and acidic residues" evidence="8">
    <location>
        <begin position="1"/>
        <end position="17"/>
    </location>
</feature>
<dbReference type="GO" id="GO:0005654">
    <property type="term" value="C:nucleoplasm"/>
    <property type="evidence" value="ECO:0007669"/>
    <property type="project" value="UniProtKB-SubCell"/>
</dbReference>
<feature type="compositionally biased region" description="Basic residues" evidence="8">
    <location>
        <begin position="25"/>
        <end position="35"/>
    </location>
</feature>
<dbReference type="InterPro" id="IPR032710">
    <property type="entry name" value="NTF2-like_dom_sf"/>
</dbReference>
<dbReference type="GO" id="GO:0003723">
    <property type="term" value="F:RNA binding"/>
    <property type="evidence" value="ECO:0007669"/>
    <property type="project" value="InterPro"/>
</dbReference>
<dbReference type="Pfam" id="PF22602">
    <property type="entry name" value="NXF_NTF2"/>
    <property type="match status" value="1"/>
</dbReference>
<dbReference type="Proteomes" id="UP000663845">
    <property type="component" value="Unassembled WGS sequence"/>
</dbReference>
<evidence type="ECO:0000256" key="4">
    <source>
        <dbReference type="ARBA" id="ARBA00022614"/>
    </source>
</evidence>
<feature type="compositionally biased region" description="Low complexity" evidence="8">
    <location>
        <begin position="568"/>
        <end position="578"/>
    </location>
</feature>
<feature type="domain" description="TAP-C" evidence="10">
    <location>
        <begin position="586"/>
        <end position="641"/>
    </location>
</feature>
<evidence type="ECO:0000256" key="5">
    <source>
        <dbReference type="ARBA" id="ARBA00022737"/>
    </source>
</evidence>
<feature type="domain" description="NTF2" evidence="9">
    <location>
        <begin position="395"/>
        <end position="548"/>
    </location>
</feature>
<evidence type="ECO:0000259" key="9">
    <source>
        <dbReference type="PROSITE" id="PS50177"/>
    </source>
</evidence>
<dbReference type="EMBL" id="CAJNOG010000642">
    <property type="protein sequence ID" value="CAF1324253.1"/>
    <property type="molecule type" value="Genomic_DNA"/>
</dbReference>
<dbReference type="InterPro" id="IPR012677">
    <property type="entry name" value="Nucleotide-bd_a/b_plait_sf"/>
</dbReference>
<dbReference type="Pfam" id="PF09162">
    <property type="entry name" value="Tap-RNA_bind"/>
    <property type="match status" value="1"/>
</dbReference>
<dbReference type="CDD" id="cd14342">
    <property type="entry name" value="UBA_TAP-C"/>
    <property type="match status" value="1"/>
</dbReference>
<dbReference type="InterPro" id="IPR035979">
    <property type="entry name" value="RBD_domain_sf"/>
</dbReference>
<dbReference type="InterPro" id="IPR030217">
    <property type="entry name" value="NXF_fam"/>
</dbReference>
<dbReference type="SUPFAM" id="SSF46934">
    <property type="entry name" value="UBA-like"/>
    <property type="match status" value="1"/>
</dbReference>
<feature type="region of interest" description="Disordered" evidence="8">
    <location>
        <begin position="1"/>
        <end position="48"/>
    </location>
</feature>
<dbReference type="Gene3D" id="3.80.10.10">
    <property type="entry name" value="Ribonuclease Inhibitor"/>
    <property type="match status" value="1"/>
</dbReference>
<evidence type="ECO:0000256" key="6">
    <source>
        <dbReference type="ARBA" id="ARBA00022816"/>
    </source>
</evidence>
<sequence>MSYRNEMSREGGRHHTDPTSSRFNVRSRYHQRGRLNNRPVPNRRPTAGDDLETITVSIGRDLTTDRTYSHNPSMRGGRVVRPGVRPREIHPSGGSGRSMDRDNNQVKWWRVSIPQAGAIGKDLVMSTLKAHFTRQLLPYHYFIDRETNMGVFFVNSQQDADMLKRANRKIEIQNSGTLSIMVSQASCPAPLLDADLRRHFKDYIVNRRFDPQTFQLQLSNLSDDEELSALGIYPQLNKQAFVRDIIDIINQNLHMTRQLDLGSNNISNLYEFRNLNLNNLEQLSLASNQLKSVEELAHLKQLNHLSHLFLKDNPIISLNNRRNGSQNDLISAIRLKLPQLKRIDDAELPAQIGFAIDIESDDAELPAQIGFAIDIESVNLPKSVAHCVPQDMQSFLAKFIDEYYRLFDTRGRGELYACYHESCMFSLCIAPTEGSIVPTKSYRYGPLIYYSRNLKKIFDDNKRVTLLRHGKTNVLDFLRINFPLTKHDGKSFHVDVLSTANNRAIFTVNGLYRELDQGPTEPIRSFQRTFTCLQTPSGVLIIADHIMIINATDAQVSNMARAPPPPSISTTQTMESQSSSIPSVVDPQIQLVQKFSQQSGMNIEFSKICLAENEWNYDKAAQKFQECQRMNLIPPEAFKKP</sequence>
<evidence type="ECO:0000256" key="3">
    <source>
        <dbReference type="ARBA" id="ARBA00022448"/>
    </source>
</evidence>
<keyword evidence="5" id="KW-0677">Repeat</keyword>
<dbReference type="InterPro" id="IPR009060">
    <property type="entry name" value="UBA-like_sf"/>
</dbReference>
<name>A0A815FTH2_9BILA</name>
<dbReference type="PANTHER" id="PTHR10662">
    <property type="entry name" value="NUCLEAR RNA EXPORT FACTOR"/>
    <property type="match status" value="1"/>
</dbReference>
<evidence type="ECO:0000256" key="7">
    <source>
        <dbReference type="ARBA" id="ARBA00023242"/>
    </source>
</evidence>
<comment type="subcellular location">
    <subcellularLocation>
        <location evidence="1">Nucleus</location>
        <location evidence="1">Nucleoplasm</location>
    </subcellularLocation>
</comment>
<proteinExistence type="inferred from homology"/>
<dbReference type="Gene3D" id="1.10.8.10">
    <property type="entry name" value="DNA helicase RuvA subunit, C-terminal domain"/>
    <property type="match status" value="1"/>
</dbReference>
<evidence type="ECO:0000313" key="12">
    <source>
        <dbReference type="Proteomes" id="UP000663845"/>
    </source>
</evidence>
<gene>
    <name evidence="11" type="ORF">JYZ213_LOCUS33582</name>
</gene>
<dbReference type="PROSITE" id="PS51281">
    <property type="entry name" value="TAP_C"/>
    <property type="match status" value="1"/>
</dbReference>
<dbReference type="InterPro" id="IPR005637">
    <property type="entry name" value="TAP_C_dom"/>
</dbReference>
<dbReference type="PROSITE" id="PS50177">
    <property type="entry name" value="NTF2_DOMAIN"/>
    <property type="match status" value="1"/>
</dbReference>